<evidence type="ECO:0000313" key="5">
    <source>
        <dbReference type="Proteomes" id="UP000283841"/>
    </source>
</evidence>
<dbReference type="GO" id="GO:1990114">
    <property type="term" value="P:RNA polymerase II core complex assembly"/>
    <property type="evidence" value="ECO:0007669"/>
    <property type="project" value="TreeGrafter"/>
</dbReference>
<dbReference type="GO" id="GO:0005737">
    <property type="term" value="C:cytoplasm"/>
    <property type="evidence" value="ECO:0007669"/>
    <property type="project" value="TreeGrafter"/>
</dbReference>
<dbReference type="STRING" id="264951.A0A443HVA5"/>
<dbReference type="InterPro" id="IPR004127">
    <property type="entry name" value="Prefoldin_subunit_alpha"/>
</dbReference>
<comment type="caution">
    <text evidence="4">The sequence shown here is derived from an EMBL/GenBank/DDBJ whole genome shotgun (WGS) entry which is preliminary data.</text>
</comment>
<dbReference type="VEuPathDB" id="FungiDB:C8Q69DRAFT_527805"/>
<comment type="similarity">
    <text evidence="1">Belongs to the prefoldin subunit alpha family.</text>
</comment>
<dbReference type="RefSeq" id="XP_028485319.1">
    <property type="nucleotide sequence ID" value="XM_028633657.1"/>
</dbReference>
<organism evidence="4 5">
    <name type="scientific">Byssochlamys spectabilis</name>
    <name type="common">Paecilomyces variotii</name>
    <dbReference type="NCBI Taxonomy" id="264951"/>
    <lineage>
        <taxon>Eukaryota</taxon>
        <taxon>Fungi</taxon>
        <taxon>Dikarya</taxon>
        <taxon>Ascomycota</taxon>
        <taxon>Pezizomycotina</taxon>
        <taxon>Eurotiomycetes</taxon>
        <taxon>Eurotiomycetidae</taxon>
        <taxon>Eurotiales</taxon>
        <taxon>Thermoascaceae</taxon>
        <taxon>Paecilomyces</taxon>
    </lineage>
</organism>
<evidence type="ECO:0000256" key="1">
    <source>
        <dbReference type="ARBA" id="ARBA00010048"/>
    </source>
</evidence>
<dbReference type="GO" id="GO:0016272">
    <property type="term" value="C:prefoldin complex"/>
    <property type="evidence" value="ECO:0007669"/>
    <property type="project" value="InterPro"/>
</dbReference>
<name>A0A443HVA5_BYSSP</name>
<dbReference type="InterPro" id="IPR011599">
    <property type="entry name" value="PFD_alpha_archaea"/>
</dbReference>
<dbReference type="Pfam" id="PF02996">
    <property type="entry name" value="Prefoldin"/>
    <property type="match status" value="1"/>
</dbReference>
<dbReference type="Gene3D" id="1.10.287.370">
    <property type="match status" value="1"/>
</dbReference>
<dbReference type="GeneID" id="39602934"/>
<dbReference type="PANTHER" id="PTHR12674:SF2">
    <property type="entry name" value="PREFOLDIN SUBUNIT 5"/>
    <property type="match status" value="1"/>
</dbReference>
<dbReference type="EMBL" id="RCNU01000005">
    <property type="protein sequence ID" value="RWQ95674.1"/>
    <property type="molecule type" value="Genomic_DNA"/>
</dbReference>
<gene>
    <name evidence="4" type="ORF">C8Q69DRAFT_527805</name>
</gene>
<keyword evidence="2" id="KW-0143">Chaperone</keyword>
<evidence type="ECO:0000313" key="4">
    <source>
        <dbReference type="EMBL" id="RWQ95674.1"/>
    </source>
</evidence>
<evidence type="ECO:0000256" key="3">
    <source>
        <dbReference type="SAM" id="Coils"/>
    </source>
</evidence>
<sequence length="173" mass="18389">MAPPSNPASGGAPPGAVDITTLSLPQLRALQTRLSSELEHLTNSHAKLRAAQSKFRDCVRSITDGVEKKSGAGGESRDDLLVPLTSSLYVKGKLADREKVLVDVGTGFYVEKTTAKAIEFYNNKAKELETNLKDLEKIVQGKSANLRIVEDVLRQKVMSGEAVTTPAAGVAAG</sequence>
<evidence type="ECO:0000256" key="2">
    <source>
        <dbReference type="ARBA" id="ARBA00023186"/>
    </source>
</evidence>
<protein>
    <submittedName>
        <fullName evidence="4">Putative prefoldin subunit 5</fullName>
    </submittedName>
</protein>
<accession>A0A443HVA5</accession>
<reference evidence="4 5" key="1">
    <citation type="journal article" date="2018" name="Front. Microbiol.">
        <title>Genomic and genetic insights into a cosmopolitan fungus, Paecilomyces variotii (Eurotiales).</title>
        <authorList>
            <person name="Urquhart A.S."/>
            <person name="Mondo S.J."/>
            <person name="Makela M.R."/>
            <person name="Hane J.K."/>
            <person name="Wiebenga A."/>
            <person name="He G."/>
            <person name="Mihaltcheva S."/>
            <person name="Pangilinan J."/>
            <person name="Lipzen A."/>
            <person name="Barry K."/>
            <person name="de Vries R.P."/>
            <person name="Grigoriev I.V."/>
            <person name="Idnurm A."/>
        </authorList>
    </citation>
    <scope>NUCLEOTIDE SEQUENCE [LARGE SCALE GENOMIC DNA]</scope>
    <source>
        <strain evidence="4 5">CBS 101075</strain>
    </source>
</reference>
<feature type="coiled-coil region" evidence="3">
    <location>
        <begin position="118"/>
        <end position="145"/>
    </location>
</feature>
<dbReference type="AlphaFoldDB" id="A0A443HVA5"/>
<dbReference type="Proteomes" id="UP000283841">
    <property type="component" value="Unassembled WGS sequence"/>
</dbReference>
<keyword evidence="5" id="KW-1185">Reference proteome</keyword>
<proteinExistence type="inferred from homology"/>
<dbReference type="GO" id="GO:1990115">
    <property type="term" value="P:RNA polymerase III assembly"/>
    <property type="evidence" value="ECO:0007669"/>
    <property type="project" value="TreeGrafter"/>
</dbReference>
<dbReference type="FunFam" id="1.10.287.370:FF:000004">
    <property type="entry name" value="Probable prefoldin subunit 5"/>
    <property type="match status" value="1"/>
</dbReference>
<dbReference type="GO" id="GO:0051082">
    <property type="term" value="F:unfolded protein binding"/>
    <property type="evidence" value="ECO:0007669"/>
    <property type="project" value="InterPro"/>
</dbReference>
<dbReference type="CDD" id="cd23157">
    <property type="entry name" value="Prefoldin_5"/>
    <property type="match status" value="1"/>
</dbReference>
<dbReference type="GO" id="GO:0006457">
    <property type="term" value="P:protein folding"/>
    <property type="evidence" value="ECO:0007669"/>
    <property type="project" value="InterPro"/>
</dbReference>
<dbReference type="NCBIfam" id="TIGR00293">
    <property type="entry name" value="prefoldin subunit alpha"/>
    <property type="match status" value="1"/>
</dbReference>
<dbReference type="GO" id="GO:1990113">
    <property type="term" value="P:RNA polymerase I assembly"/>
    <property type="evidence" value="ECO:0007669"/>
    <property type="project" value="TreeGrafter"/>
</dbReference>
<dbReference type="InterPro" id="IPR009053">
    <property type="entry name" value="Prefoldin"/>
</dbReference>
<keyword evidence="3" id="KW-0175">Coiled coil</keyword>
<dbReference type="SUPFAM" id="SSF46579">
    <property type="entry name" value="Prefoldin"/>
    <property type="match status" value="1"/>
</dbReference>
<dbReference type="PANTHER" id="PTHR12674">
    <property type="entry name" value="PREFOLDIN SUBUNIT 5"/>
    <property type="match status" value="1"/>
</dbReference>